<keyword evidence="3" id="KW-0804">Transcription</keyword>
<evidence type="ECO:0000259" key="4">
    <source>
        <dbReference type="PROSITE" id="PS01124"/>
    </source>
</evidence>
<dbReference type="PROSITE" id="PS01124">
    <property type="entry name" value="HTH_ARAC_FAMILY_2"/>
    <property type="match status" value="1"/>
</dbReference>
<gene>
    <name evidence="5" type="ORF">J2T15_002233</name>
</gene>
<accession>A0ABT9TZI9</accession>
<dbReference type="SMART" id="SM00342">
    <property type="entry name" value="HTH_ARAC"/>
    <property type="match status" value="1"/>
</dbReference>
<evidence type="ECO:0000313" key="5">
    <source>
        <dbReference type="EMBL" id="MDQ0112798.1"/>
    </source>
</evidence>
<evidence type="ECO:0000256" key="1">
    <source>
        <dbReference type="ARBA" id="ARBA00023015"/>
    </source>
</evidence>
<evidence type="ECO:0000313" key="6">
    <source>
        <dbReference type="Proteomes" id="UP001229346"/>
    </source>
</evidence>
<organism evidence="5 6">
    <name type="scientific">Paenibacillus harenae</name>
    <dbReference type="NCBI Taxonomy" id="306543"/>
    <lineage>
        <taxon>Bacteria</taxon>
        <taxon>Bacillati</taxon>
        <taxon>Bacillota</taxon>
        <taxon>Bacilli</taxon>
        <taxon>Bacillales</taxon>
        <taxon>Paenibacillaceae</taxon>
        <taxon>Paenibacillus</taxon>
    </lineage>
</organism>
<dbReference type="InterPro" id="IPR018060">
    <property type="entry name" value="HTH_AraC"/>
</dbReference>
<dbReference type="PROSITE" id="PS00041">
    <property type="entry name" value="HTH_ARAC_FAMILY_1"/>
    <property type="match status" value="1"/>
</dbReference>
<keyword evidence="2" id="KW-0238">DNA-binding</keyword>
<dbReference type="InterPro" id="IPR009057">
    <property type="entry name" value="Homeodomain-like_sf"/>
</dbReference>
<reference evidence="5 6" key="1">
    <citation type="submission" date="2023-07" db="EMBL/GenBank/DDBJ databases">
        <title>Sorghum-associated microbial communities from plants grown in Nebraska, USA.</title>
        <authorList>
            <person name="Schachtman D."/>
        </authorList>
    </citation>
    <scope>NUCLEOTIDE SEQUENCE [LARGE SCALE GENOMIC DNA]</scope>
    <source>
        <strain evidence="5 6">CC482</strain>
    </source>
</reference>
<sequence length="265" mass="31407">MIQIKRCGYNVMHEEGFVVDRPEGSGDYLFLLFRSKMEIESQGKRIVTEQNSYILFSKGSKQYYRVIEQPMVHDWFHFDSDEMDELCEQLQLPLDTIMTAHDPFYISRKVSELQSEHIHNGPYKREIMEATVRCLLMKLSEMRSRIDSNHQISKHYDQFINLRNMIYNTPSVSYSVNELAASMNMSRSHFQQLYKEIFGVSVINDVIHNRLEYALYLLENSPHDVKTIAELCGYDNEVHFMRQFKKSVRLTPTEYRRIYRSPATT</sequence>
<dbReference type="EMBL" id="JAUSSU010000004">
    <property type="protein sequence ID" value="MDQ0112798.1"/>
    <property type="molecule type" value="Genomic_DNA"/>
</dbReference>
<dbReference type="Pfam" id="PF12833">
    <property type="entry name" value="HTH_18"/>
    <property type="match status" value="1"/>
</dbReference>
<keyword evidence="1" id="KW-0805">Transcription regulation</keyword>
<dbReference type="RefSeq" id="WP_307203720.1">
    <property type="nucleotide sequence ID" value="NZ_JAUSSU010000004.1"/>
</dbReference>
<dbReference type="InterPro" id="IPR018062">
    <property type="entry name" value="HTH_AraC-typ_CS"/>
</dbReference>
<proteinExistence type="predicted"/>
<dbReference type="Gene3D" id="1.10.10.60">
    <property type="entry name" value="Homeodomain-like"/>
    <property type="match status" value="1"/>
</dbReference>
<name>A0ABT9TZI9_PAEHA</name>
<keyword evidence="6" id="KW-1185">Reference proteome</keyword>
<dbReference type="PANTHER" id="PTHR43280">
    <property type="entry name" value="ARAC-FAMILY TRANSCRIPTIONAL REGULATOR"/>
    <property type="match status" value="1"/>
</dbReference>
<feature type="domain" description="HTH araC/xylS-type" evidence="4">
    <location>
        <begin position="160"/>
        <end position="258"/>
    </location>
</feature>
<dbReference type="SUPFAM" id="SSF46689">
    <property type="entry name" value="Homeodomain-like"/>
    <property type="match status" value="1"/>
</dbReference>
<dbReference type="PANTHER" id="PTHR43280:SF2">
    <property type="entry name" value="HTH-TYPE TRANSCRIPTIONAL REGULATOR EXSA"/>
    <property type="match status" value="1"/>
</dbReference>
<comment type="caution">
    <text evidence="5">The sequence shown here is derived from an EMBL/GenBank/DDBJ whole genome shotgun (WGS) entry which is preliminary data.</text>
</comment>
<dbReference type="SUPFAM" id="SSF51215">
    <property type="entry name" value="Regulatory protein AraC"/>
    <property type="match status" value="1"/>
</dbReference>
<evidence type="ECO:0000256" key="2">
    <source>
        <dbReference type="ARBA" id="ARBA00023125"/>
    </source>
</evidence>
<protein>
    <submittedName>
        <fullName evidence="5">AraC family transcriptional regulator of arabinose operon</fullName>
    </submittedName>
</protein>
<dbReference type="Proteomes" id="UP001229346">
    <property type="component" value="Unassembled WGS sequence"/>
</dbReference>
<dbReference type="InterPro" id="IPR037923">
    <property type="entry name" value="HTH-like"/>
</dbReference>
<evidence type="ECO:0000256" key="3">
    <source>
        <dbReference type="ARBA" id="ARBA00023163"/>
    </source>
</evidence>